<dbReference type="PANTHER" id="PTHR13318">
    <property type="entry name" value="PARTNER OF PAIRED, ISOFORM B-RELATED"/>
    <property type="match status" value="1"/>
</dbReference>
<organism evidence="2 3">
    <name type="scientific">Ramazzottius varieornatus</name>
    <name type="common">Water bear</name>
    <name type="synonym">Tardigrade</name>
    <dbReference type="NCBI Taxonomy" id="947166"/>
    <lineage>
        <taxon>Eukaryota</taxon>
        <taxon>Metazoa</taxon>
        <taxon>Ecdysozoa</taxon>
        <taxon>Tardigrada</taxon>
        <taxon>Eutardigrada</taxon>
        <taxon>Parachela</taxon>
        <taxon>Hypsibioidea</taxon>
        <taxon>Ramazzottiidae</taxon>
        <taxon>Ramazzottius</taxon>
    </lineage>
</organism>
<dbReference type="InterPro" id="IPR036047">
    <property type="entry name" value="F-box-like_dom_sf"/>
</dbReference>
<dbReference type="PANTHER" id="PTHR13318:SF190">
    <property type="entry name" value="PARTNER OF PAIRED, ISOFORM B"/>
    <property type="match status" value="1"/>
</dbReference>
<dbReference type="SUPFAM" id="SSF81383">
    <property type="entry name" value="F-box domain"/>
    <property type="match status" value="1"/>
</dbReference>
<dbReference type="EMBL" id="BDGG01000002">
    <property type="protein sequence ID" value="GAU93377.1"/>
    <property type="molecule type" value="Genomic_DNA"/>
</dbReference>
<comment type="caution">
    <text evidence="2">The sequence shown here is derived from an EMBL/GenBank/DDBJ whole genome shotgun (WGS) entry which is preliminary data.</text>
</comment>
<name>A0A1D1V1C4_RAMVA</name>
<proteinExistence type="predicted"/>
<dbReference type="InterPro" id="IPR001810">
    <property type="entry name" value="F-box_dom"/>
</dbReference>
<dbReference type="AlphaFoldDB" id="A0A1D1V1C4"/>
<dbReference type="PROSITE" id="PS50181">
    <property type="entry name" value="FBOX"/>
    <property type="match status" value="1"/>
</dbReference>
<dbReference type="Gene3D" id="3.80.10.10">
    <property type="entry name" value="Ribonuclease Inhibitor"/>
    <property type="match status" value="2"/>
</dbReference>
<reference evidence="2 3" key="1">
    <citation type="journal article" date="2016" name="Nat. Commun.">
        <title>Extremotolerant tardigrade genome and improved radiotolerance of human cultured cells by tardigrade-unique protein.</title>
        <authorList>
            <person name="Hashimoto T."/>
            <person name="Horikawa D.D."/>
            <person name="Saito Y."/>
            <person name="Kuwahara H."/>
            <person name="Kozuka-Hata H."/>
            <person name="Shin-I T."/>
            <person name="Minakuchi Y."/>
            <person name="Ohishi K."/>
            <person name="Motoyama A."/>
            <person name="Aizu T."/>
            <person name="Enomoto A."/>
            <person name="Kondo K."/>
            <person name="Tanaka S."/>
            <person name="Hara Y."/>
            <person name="Koshikawa S."/>
            <person name="Sagara H."/>
            <person name="Miura T."/>
            <person name="Yokobori S."/>
            <person name="Miyagawa K."/>
            <person name="Suzuki Y."/>
            <person name="Kubo T."/>
            <person name="Oyama M."/>
            <person name="Kohara Y."/>
            <person name="Fujiyama A."/>
            <person name="Arakawa K."/>
            <person name="Katayama T."/>
            <person name="Toyoda A."/>
            <person name="Kunieda T."/>
        </authorList>
    </citation>
    <scope>NUCLEOTIDE SEQUENCE [LARGE SCALE GENOMIC DNA]</scope>
    <source>
        <strain evidence="2 3">YOKOZUNA-1</strain>
    </source>
</reference>
<keyword evidence="3" id="KW-1185">Reference proteome</keyword>
<protein>
    <recommendedName>
        <fullName evidence="1">F-box domain-containing protein</fullName>
    </recommendedName>
</protein>
<dbReference type="GO" id="GO:0019005">
    <property type="term" value="C:SCF ubiquitin ligase complex"/>
    <property type="evidence" value="ECO:0007669"/>
    <property type="project" value="TreeGrafter"/>
</dbReference>
<dbReference type="Pfam" id="PF00646">
    <property type="entry name" value="F-box"/>
    <property type="match status" value="1"/>
</dbReference>
<accession>A0A1D1V1C4</accession>
<dbReference type="SMART" id="SM00256">
    <property type="entry name" value="FBOX"/>
    <property type="match status" value="1"/>
</dbReference>
<evidence type="ECO:0000313" key="2">
    <source>
        <dbReference type="EMBL" id="GAU93377.1"/>
    </source>
</evidence>
<dbReference type="GO" id="GO:0031146">
    <property type="term" value="P:SCF-dependent proteasomal ubiquitin-dependent protein catabolic process"/>
    <property type="evidence" value="ECO:0007669"/>
    <property type="project" value="TreeGrafter"/>
</dbReference>
<feature type="domain" description="F-box" evidence="1">
    <location>
        <begin position="1"/>
        <end position="47"/>
    </location>
</feature>
<dbReference type="Gene3D" id="1.20.1280.50">
    <property type="match status" value="1"/>
</dbReference>
<sequence>MNYLELLPWDIQADIFLRLDPADRASLRQACRHMRQLMDDPTFWRHQMVRLSSIRRFREPLWRLIRQRNIRHVEVHPTAKDLSQDAASHRHNLVWNDLQWDELAENIPLLETITTPLKCDKNKGLPEGMRSLEHLEVLNVHSILYADDRLFCDISQLSSLRKLSVEILCVDVIVERTDALRQLARLPNLEELSLSFRRYVLLPMSKLALQHLLYHLPKLRRFALRKCSFRFPDISGMFIAPPVLEDSPPMPERDPNVRSNFAQLTVEEGASGESEKPERISRLNLEELDLSGTLHHVLNEEAIAALQSLQIFRLQTHGIDELLESFLTSCLTKWANLRELDLRNATAPAEVFQHVPLSLRIIHLNLTEIEFGLSIEALLKLSERCGTTLTDLHLYGCTNLNKIGNLPDWFPNLHRLSLHGDLELITRDILCRLSEMEFLQELDVRECKVQPGKDVWQILASLMGPKTRIVIESEPQT</sequence>
<dbReference type="OrthoDB" id="10046410at2759"/>
<evidence type="ECO:0000259" key="1">
    <source>
        <dbReference type="PROSITE" id="PS50181"/>
    </source>
</evidence>
<evidence type="ECO:0000313" key="3">
    <source>
        <dbReference type="Proteomes" id="UP000186922"/>
    </source>
</evidence>
<dbReference type="SUPFAM" id="SSF52047">
    <property type="entry name" value="RNI-like"/>
    <property type="match status" value="1"/>
</dbReference>
<dbReference type="Proteomes" id="UP000186922">
    <property type="component" value="Unassembled WGS sequence"/>
</dbReference>
<dbReference type="STRING" id="947166.A0A1D1V1C4"/>
<dbReference type="InterPro" id="IPR032675">
    <property type="entry name" value="LRR_dom_sf"/>
</dbReference>
<gene>
    <name evidence="2" type="primary">RvY_05329-1</name>
    <name evidence="2" type="synonym">RvY_05329.1</name>
    <name evidence="2" type="ORF">RvY_05329</name>
</gene>